<dbReference type="Proteomes" id="UP000789375">
    <property type="component" value="Unassembled WGS sequence"/>
</dbReference>
<feature type="non-terminal residue" evidence="1">
    <location>
        <position position="1"/>
    </location>
</feature>
<evidence type="ECO:0000313" key="2">
    <source>
        <dbReference type="Proteomes" id="UP000789375"/>
    </source>
</evidence>
<evidence type="ECO:0000313" key="1">
    <source>
        <dbReference type="EMBL" id="CAG8718939.1"/>
    </source>
</evidence>
<dbReference type="AlphaFoldDB" id="A0A9N9I3X1"/>
<keyword evidence="2" id="KW-1185">Reference proteome</keyword>
<gene>
    <name evidence="1" type="ORF">FMOSSE_LOCUS14848</name>
</gene>
<reference evidence="1" key="1">
    <citation type="submission" date="2021-06" db="EMBL/GenBank/DDBJ databases">
        <authorList>
            <person name="Kallberg Y."/>
            <person name="Tangrot J."/>
            <person name="Rosling A."/>
        </authorList>
    </citation>
    <scope>NUCLEOTIDE SEQUENCE</scope>
    <source>
        <strain evidence="1">87-6 pot B 2015</strain>
    </source>
</reference>
<proteinExistence type="predicted"/>
<sequence>CNGKLVDPKTKLAYSKKSIVPIVPRRKIKESTNPFLSVTPLFSLEDLMDISDKEPQKS</sequence>
<feature type="non-terminal residue" evidence="1">
    <location>
        <position position="58"/>
    </location>
</feature>
<accession>A0A9N9I3X1</accession>
<name>A0A9N9I3X1_FUNMO</name>
<dbReference type="EMBL" id="CAJVPP010012815">
    <property type="protein sequence ID" value="CAG8718939.1"/>
    <property type="molecule type" value="Genomic_DNA"/>
</dbReference>
<protein>
    <submittedName>
        <fullName evidence="1">551_t:CDS:1</fullName>
    </submittedName>
</protein>
<organism evidence="1 2">
    <name type="scientific">Funneliformis mosseae</name>
    <name type="common">Endomycorrhizal fungus</name>
    <name type="synonym">Glomus mosseae</name>
    <dbReference type="NCBI Taxonomy" id="27381"/>
    <lineage>
        <taxon>Eukaryota</taxon>
        <taxon>Fungi</taxon>
        <taxon>Fungi incertae sedis</taxon>
        <taxon>Mucoromycota</taxon>
        <taxon>Glomeromycotina</taxon>
        <taxon>Glomeromycetes</taxon>
        <taxon>Glomerales</taxon>
        <taxon>Glomeraceae</taxon>
        <taxon>Funneliformis</taxon>
    </lineage>
</organism>
<comment type="caution">
    <text evidence="1">The sequence shown here is derived from an EMBL/GenBank/DDBJ whole genome shotgun (WGS) entry which is preliminary data.</text>
</comment>